<comment type="similarity">
    <text evidence="1">Belongs to the LysR transcriptional regulatory family.</text>
</comment>
<dbReference type="PROSITE" id="PS50931">
    <property type="entry name" value="HTH_LYSR"/>
    <property type="match status" value="1"/>
</dbReference>
<keyword evidence="7" id="KW-1185">Reference proteome</keyword>
<dbReference type="Proteomes" id="UP000059419">
    <property type="component" value="Plasmid pEM01"/>
</dbReference>
<accession>A0A0U5GSR5</accession>
<name>A0A0U5GSR5_9GAMM</name>
<evidence type="ECO:0000256" key="3">
    <source>
        <dbReference type="ARBA" id="ARBA00023125"/>
    </source>
</evidence>
<dbReference type="OrthoDB" id="5289754at2"/>
<keyword evidence="4" id="KW-0804">Transcription</keyword>
<dbReference type="FunFam" id="1.10.10.10:FF:000001">
    <property type="entry name" value="LysR family transcriptional regulator"/>
    <property type="match status" value="1"/>
</dbReference>
<dbReference type="KEGG" id="ege:EM595_p0078"/>
<dbReference type="GO" id="GO:0003677">
    <property type="term" value="F:DNA binding"/>
    <property type="evidence" value="ECO:0007669"/>
    <property type="project" value="UniProtKB-KW"/>
</dbReference>
<dbReference type="Pfam" id="PF03466">
    <property type="entry name" value="LysR_substrate"/>
    <property type="match status" value="1"/>
</dbReference>
<dbReference type="PRINTS" id="PR00039">
    <property type="entry name" value="HTHLYSR"/>
</dbReference>
<evidence type="ECO:0000313" key="7">
    <source>
        <dbReference type="Proteomes" id="UP000059419"/>
    </source>
</evidence>
<dbReference type="SUPFAM" id="SSF53850">
    <property type="entry name" value="Periplasmic binding protein-like II"/>
    <property type="match status" value="1"/>
</dbReference>
<dbReference type="PATRIC" id="fig|1619313.3.peg.3679"/>
<organism evidence="6 7">
    <name type="scientific">Duffyella gerundensis</name>
    <dbReference type="NCBI Taxonomy" id="1619313"/>
    <lineage>
        <taxon>Bacteria</taxon>
        <taxon>Pseudomonadati</taxon>
        <taxon>Pseudomonadota</taxon>
        <taxon>Gammaproteobacteria</taxon>
        <taxon>Enterobacterales</taxon>
        <taxon>Erwiniaceae</taxon>
        <taxon>Duffyella</taxon>
    </lineage>
</organism>
<dbReference type="GO" id="GO:0003700">
    <property type="term" value="F:DNA-binding transcription factor activity"/>
    <property type="evidence" value="ECO:0007669"/>
    <property type="project" value="InterPro"/>
</dbReference>
<dbReference type="InterPro" id="IPR036390">
    <property type="entry name" value="WH_DNA-bd_sf"/>
</dbReference>
<dbReference type="InterPro" id="IPR000847">
    <property type="entry name" value="LysR_HTH_N"/>
</dbReference>
<dbReference type="GO" id="GO:0032993">
    <property type="term" value="C:protein-DNA complex"/>
    <property type="evidence" value="ECO:0007669"/>
    <property type="project" value="TreeGrafter"/>
</dbReference>
<dbReference type="Gene3D" id="3.40.190.10">
    <property type="entry name" value="Periplasmic binding protein-like II"/>
    <property type="match status" value="2"/>
</dbReference>
<dbReference type="RefSeq" id="WP_067435807.1">
    <property type="nucleotide sequence ID" value="NZ_JAOSHQ010000002.1"/>
</dbReference>
<keyword evidence="3" id="KW-0238">DNA-binding</keyword>
<keyword evidence="2" id="KW-0805">Transcription regulation</keyword>
<geneLocation type="plasmid" evidence="7">
    <name>pEM01</name>
</geneLocation>
<dbReference type="SUPFAM" id="SSF46785">
    <property type="entry name" value="Winged helix' DNA-binding domain"/>
    <property type="match status" value="1"/>
</dbReference>
<dbReference type="AlphaFoldDB" id="A0A0U5GSR5"/>
<evidence type="ECO:0000313" key="6">
    <source>
        <dbReference type="EMBL" id="CUU25778.1"/>
    </source>
</evidence>
<dbReference type="Pfam" id="PF00126">
    <property type="entry name" value="HTH_1"/>
    <property type="match status" value="1"/>
</dbReference>
<dbReference type="InterPro" id="IPR036388">
    <property type="entry name" value="WH-like_DNA-bd_sf"/>
</dbReference>
<proteinExistence type="inferred from homology"/>
<dbReference type="PANTHER" id="PTHR30346">
    <property type="entry name" value="TRANSCRIPTIONAL DUAL REGULATOR HCAR-RELATED"/>
    <property type="match status" value="1"/>
</dbReference>
<feature type="domain" description="HTH lysR-type" evidence="5">
    <location>
        <begin position="1"/>
        <end position="58"/>
    </location>
</feature>
<sequence length="301" mass="32758">MELRHLRYFVAVAQTQNFTRAAEMLGISQPPLSQQILRLEREIGTPLLKRLTRGVALTEAGSAFYQDACQIVALADHALEKARGIARGISGQLSLGFASSVAFHPAVFQLLRDVRARYPALELLTREENMASLMEDLQDGLLDAAFIRLPCESSKAFNLKVIATERMLIALSASHPLSGSPSLSLSQLIGEQMIMFPREVAPSLYELVISSCLRAGFHPDALLQSPQIASSLGMVAAGCGFSIVPESMTCISHPHVRFHPISGNTLFTDVALAWRRNNPSVAVRHLIGLLAEQQETGKSTS</sequence>
<dbReference type="InterPro" id="IPR005119">
    <property type="entry name" value="LysR_subst-bd"/>
</dbReference>
<dbReference type="PANTHER" id="PTHR30346:SF30">
    <property type="entry name" value="SMALL NEUTRAL PROTEASE REGULATORY PROTEIN"/>
    <property type="match status" value="1"/>
</dbReference>
<evidence type="ECO:0000256" key="1">
    <source>
        <dbReference type="ARBA" id="ARBA00009437"/>
    </source>
</evidence>
<dbReference type="Gene3D" id="1.10.10.10">
    <property type="entry name" value="Winged helix-like DNA-binding domain superfamily/Winged helix DNA-binding domain"/>
    <property type="match status" value="1"/>
</dbReference>
<gene>
    <name evidence="6" type="primary">budR</name>
    <name evidence="6" type="ORF">EM595_p0078</name>
</gene>
<protein>
    <submittedName>
        <fullName evidence="6">HTH-type transcriptional regulator BudR</fullName>
    </submittedName>
</protein>
<evidence type="ECO:0000259" key="5">
    <source>
        <dbReference type="PROSITE" id="PS50931"/>
    </source>
</evidence>
<reference evidence="7" key="1">
    <citation type="submission" date="2015-11" db="EMBL/GenBank/DDBJ databases">
        <authorList>
            <person name="Blom J."/>
        </authorList>
    </citation>
    <scope>NUCLEOTIDE SEQUENCE [LARGE SCALE GENOMIC DNA]</scope>
    <source>
        <plasmid evidence="7">pEM01</plasmid>
    </source>
</reference>
<dbReference type="EMBL" id="LN907828">
    <property type="protein sequence ID" value="CUU25778.1"/>
    <property type="molecule type" value="Genomic_DNA"/>
</dbReference>
<evidence type="ECO:0000256" key="4">
    <source>
        <dbReference type="ARBA" id="ARBA00023163"/>
    </source>
</evidence>
<evidence type="ECO:0000256" key="2">
    <source>
        <dbReference type="ARBA" id="ARBA00023015"/>
    </source>
</evidence>